<sequence>MKKVVACSTAALALLLGGGSQASEIRVGFTLDALTMDPANHRNRETETILRNLYDGLVTRDAQMKVVPEIAESWTAIDPTTYEFKLRDSVKFHSGDALTAEDIKFTFDRLIQEGAMDGQSSPRAGLLGPLKSIEVVDPKTVRFHLESPGRSCWQCCRSRKWSAKNSSKRWAARGWPARSTAPVRSG</sequence>
<dbReference type="PANTHER" id="PTHR30290">
    <property type="entry name" value="PERIPLASMIC BINDING COMPONENT OF ABC TRANSPORTER"/>
    <property type="match status" value="1"/>
</dbReference>
<gene>
    <name evidence="3" type="ORF">ACFQDL_19525</name>
</gene>
<dbReference type="Gene3D" id="3.90.76.10">
    <property type="entry name" value="Dipeptide-binding Protein, Domain 1"/>
    <property type="match status" value="1"/>
</dbReference>
<organism evidence="3 4">
    <name type="scientific">Marinobacterium aestuariivivens</name>
    <dbReference type="NCBI Taxonomy" id="1698799"/>
    <lineage>
        <taxon>Bacteria</taxon>
        <taxon>Pseudomonadati</taxon>
        <taxon>Pseudomonadota</taxon>
        <taxon>Gammaproteobacteria</taxon>
        <taxon>Oceanospirillales</taxon>
        <taxon>Oceanospirillaceae</taxon>
        <taxon>Marinobacterium</taxon>
    </lineage>
</organism>
<protein>
    <submittedName>
        <fullName evidence="3">ABC transporter substrate-binding protein</fullName>
    </submittedName>
</protein>
<dbReference type="Proteomes" id="UP001596422">
    <property type="component" value="Unassembled WGS sequence"/>
</dbReference>
<feature type="domain" description="Solute-binding protein family 5" evidence="2">
    <location>
        <begin position="65"/>
        <end position="148"/>
    </location>
</feature>
<keyword evidence="1" id="KW-0732">Signal</keyword>
<keyword evidence="4" id="KW-1185">Reference proteome</keyword>
<accession>A0ABW2A3Q0</accession>
<dbReference type="Pfam" id="PF00496">
    <property type="entry name" value="SBP_bac_5"/>
    <property type="match status" value="1"/>
</dbReference>
<evidence type="ECO:0000313" key="3">
    <source>
        <dbReference type="EMBL" id="MFC6672009.1"/>
    </source>
</evidence>
<feature type="chain" id="PRO_5046990210" evidence="1">
    <location>
        <begin position="23"/>
        <end position="186"/>
    </location>
</feature>
<dbReference type="SUPFAM" id="SSF53850">
    <property type="entry name" value="Periplasmic binding protein-like II"/>
    <property type="match status" value="1"/>
</dbReference>
<reference evidence="4" key="1">
    <citation type="journal article" date="2019" name="Int. J. Syst. Evol. Microbiol.">
        <title>The Global Catalogue of Microorganisms (GCM) 10K type strain sequencing project: providing services to taxonomists for standard genome sequencing and annotation.</title>
        <authorList>
            <consortium name="The Broad Institute Genomics Platform"/>
            <consortium name="The Broad Institute Genome Sequencing Center for Infectious Disease"/>
            <person name="Wu L."/>
            <person name="Ma J."/>
        </authorList>
    </citation>
    <scope>NUCLEOTIDE SEQUENCE [LARGE SCALE GENOMIC DNA]</scope>
    <source>
        <strain evidence="4">NBRC 111756</strain>
    </source>
</reference>
<feature type="signal peptide" evidence="1">
    <location>
        <begin position="1"/>
        <end position="22"/>
    </location>
</feature>
<proteinExistence type="predicted"/>
<evidence type="ECO:0000313" key="4">
    <source>
        <dbReference type="Proteomes" id="UP001596422"/>
    </source>
</evidence>
<comment type="caution">
    <text evidence="3">The sequence shown here is derived from an EMBL/GenBank/DDBJ whole genome shotgun (WGS) entry which is preliminary data.</text>
</comment>
<evidence type="ECO:0000256" key="1">
    <source>
        <dbReference type="SAM" id="SignalP"/>
    </source>
</evidence>
<dbReference type="RefSeq" id="WP_379910478.1">
    <property type="nucleotide sequence ID" value="NZ_JBHSWE010000001.1"/>
</dbReference>
<dbReference type="InterPro" id="IPR039424">
    <property type="entry name" value="SBP_5"/>
</dbReference>
<evidence type="ECO:0000259" key="2">
    <source>
        <dbReference type="Pfam" id="PF00496"/>
    </source>
</evidence>
<dbReference type="InterPro" id="IPR000914">
    <property type="entry name" value="SBP_5_dom"/>
</dbReference>
<name>A0ABW2A3Q0_9GAMM</name>
<dbReference type="EMBL" id="JBHSWE010000001">
    <property type="protein sequence ID" value="MFC6672009.1"/>
    <property type="molecule type" value="Genomic_DNA"/>
</dbReference>